<protein>
    <submittedName>
        <fullName evidence="1">Beach domain-containing protein lvsb</fullName>
    </submittedName>
</protein>
<name>A0A9Q0LQG4_ANAIG</name>
<dbReference type="AlphaFoldDB" id="A0A9Q0LQG4"/>
<accession>A0A9Q0LQG4</accession>
<organism evidence="1 2">
    <name type="scientific">Anaeramoeba ignava</name>
    <name type="common">Anaerobic marine amoeba</name>
    <dbReference type="NCBI Taxonomy" id="1746090"/>
    <lineage>
        <taxon>Eukaryota</taxon>
        <taxon>Metamonada</taxon>
        <taxon>Anaeramoebidae</taxon>
        <taxon>Anaeramoeba</taxon>
    </lineage>
</organism>
<dbReference type="EMBL" id="JAPDFW010000059">
    <property type="protein sequence ID" value="KAJ5076684.1"/>
    <property type="molecule type" value="Genomic_DNA"/>
</dbReference>
<proteinExistence type="predicted"/>
<comment type="caution">
    <text evidence="1">The sequence shown here is derived from an EMBL/GenBank/DDBJ whole genome shotgun (WGS) entry which is preliminary data.</text>
</comment>
<dbReference type="Proteomes" id="UP001149090">
    <property type="component" value="Unassembled WGS sequence"/>
</dbReference>
<reference evidence="1" key="1">
    <citation type="submission" date="2022-10" db="EMBL/GenBank/DDBJ databases">
        <title>Novel sulphate-reducing endosymbionts in the free-living metamonad Anaeramoeba.</title>
        <authorList>
            <person name="Jerlstrom-Hultqvist J."/>
            <person name="Cepicka I."/>
            <person name="Gallot-Lavallee L."/>
            <person name="Salas-Leiva D."/>
            <person name="Curtis B.A."/>
            <person name="Zahonova K."/>
            <person name="Pipaliya S."/>
            <person name="Dacks J."/>
            <person name="Roger A.J."/>
        </authorList>
    </citation>
    <scope>NUCLEOTIDE SEQUENCE</scope>
    <source>
        <strain evidence="1">BMAN</strain>
    </source>
</reference>
<gene>
    <name evidence="1" type="ORF">M0811_00001</name>
</gene>
<sequence length="144" mass="17003">MSVLWKTWDQTLNFTSFWESKLFKNIPFDEVIKCCHCTKRWKIFNIGRKLKMKKTLYGHTDSILSIDSSCEHRINCNRKFYYLKMKLLLLQFFSSGISGIYHNVIFTGMKSGSIEIWDSLDLTHISSITTFDSKYPITAFINEF</sequence>
<evidence type="ECO:0000313" key="1">
    <source>
        <dbReference type="EMBL" id="KAJ5076684.1"/>
    </source>
</evidence>
<dbReference type="InterPro" id="IPR036322">
    <property type="entry name" value="WD40_repeat_dom_sf"/>
</dbReference>
<dbReference type="SUPFAM" id="SSF50978">
    <property type="entry name" value="WD40 repeat-like"/>
    <property type="match status" value="1"/>
</dbReference>
<keyword evidence="2" id="KW-1185">Reference proteome</keyword>
<evidence type="ECO:0000313" key="2">
    <source>
        <dbReference type="Proteomes" id="UP001149090"/>
    </source>
</evidence>